<comment type="caution">
    <text evidence="12">The sequence shown here is derived from an EMBL/GenBank/DDBJ whole genome shotgun (WGS) entry which is preliminary data.</text>
</comment>
<dbReference type="SMART" id="SM00382">
    <property type="entry name" value="AAA"/>
    <property type="match status" value="1"/>
</dbReference>
<dbReference type="STRING" id="40578.Xbed_01523"/>
<keyword evidence="3" id="KW-0171">Cobalt transport</keyword>
<dbReference type="InterPro" id="IPR027417">
    <property type="entry name" value="P-loop_NTPase"/>
</dbReference>
<evidence type="ECO:0000256" key="4">
    <source>
        <dbReference type="ARBA" id="ARBA00022448"/>
    </source>
</evidence>
<feature type="domain" description="ABC transporter" evidence="11">
    <location>
        <begin position="2"/>
        <end position="236"/>
    </location>
</feature>
<evidence type="ECO:0000256" key="9">
    <source>
        <dbReference type="ARBA" id="ARBA00023136"/>
    </source>
</evidence>
<dbReference type="InterPro" id="IPR005876">
    <property type="entry name" value="Co_trans_ATP-bd"/>
</dbReference>
<keyword evidence="3" id="KW-0406">Ion transport</keyword>
<keyword evidence="9 10" id="KW-0472">Membrane</keyword>
<dbReference type="SUPFAM" id="SSF52540">
    <property type="entry name" value="P-loop containing nucleoside triphosphate hydrolases"/>
    <property type="match status" value="1"/>
</dbReference>
<keyword evidence="3" id="KW-0170">Cobalt</keyword>
<dbReference type="FunFam" id="3.40.50.300:FF:000224">
    <property type="entry name" value="Energy-coupling factor transporter ATP-binding protein EcfA"/>
    <property type="match status" value="1"/>
</dbReference>
<dbReference type="Proteomes" id="UP000194204">
    <property type="component" value="Unassembled WGS sequence"/>
</dbReference>
<reference evidence="12 13" key="1">
    <citation type="submission" date="2017-01" db="EMBL/GenBank/DDBJ databases">
        <title>Deconstructing symbiosis and pathogenesis requirements using a combined genomic-metabolomic approach.</title>
        <authorList>
            <person name="Tobias N.J."/>
            <person name="Wolff H."/>
            <person name="Djahanschiri B."/>
            <person name="Ebersberger I."/>
            <person name="Bode H.B."/>
        </authorList>
    </citation>
    <scope>NUCLEOTIDE SEQUENCE [LARGE SCALE GENOMIC DNA]</scope>
    <source>
        <strain evidence="12 13">DSM 4764</strain>
    </source>
</reference>
<dbReference type="GO" id="GO:0016887">
    <property type="term" value="F:ATP hydrolysis activity"/>
    <property type="evidence" value="ECO:0007669"/>
    <property type="project" value="InterPro"/>
</dbReference>
<dbReference type="CDD" id="cd03225">
    <property type="entry name" value="ABC_cobalt_CbiO_domain1"/>
    <property type="match status" value="1"/>
</dbReference>
<keyword evidence="6 10" id="KW-0547">Nucleotide-binding</keyword>
<proteinExistence type="inferred from homology"/>
<dbReference type="PROSITE" id="PS00211">
    <property type="entry name" value="ABC_TRANSPORTER_1"/>
    <property type="match status" value="1"/>
</dbReference>
<evidence type="ECO:0000256" key="5">
    <source>
        <dbReference type="ARBA" id="ARBA00022475"/>
    </source>
</evidence>
<protein>
    <recommendedName>
        <fullName evidence="10">ABC transporter ATP-binding protein</fullName>
    </recommendedName>
</protein>
<accession>A0A1Y2SNL6</accession>
<gene>
    <name evidence="12" type="ORF">Xbed_01523</name>
</gene>
<dbReference type="EMBL" id="MUBK01000010">
    <property type="protein sequence ID" value="OTA20298.1"/>
    <property type="molecule type" value="Genomic_DNA"/>
</dbReference>
<keyword evidence="5 10" id="KW-1003">Cell membrane</keyword>
<evidence type="ECO:0000256" key="2">
    <source>
        <dbReference type="ARBA" id="ARBA00005417"/>
    </source>
</evidence>
<name>A0A1Y2SNL6_9GAMM</name>
<dbReference type="InterPro" id="IPR050095">
    <property type="entry name" value="ECF_ABC_transporter_ATP-bd"/>
</dbReference>
<dbReference type="InterPro" id="IPR003593">
    <property type="entry name" value="AAA+_ATPase"/>
</dbReference>
<dbReference type="Pfam" id="PF00005">
    <property type="entry name" value="ABC_tran"/>
    <property type="match status" value="1"/>
</dbReference>
<comment type="similarity">
    <text evidence="2 10">Belongs to the ABC transporter superfamily.</text>
</comment>
<keyword evidence="13" id="KW-1185">Reference proteome</keyword>
<dbReference type="GO" id="GO:0006824">
    <property type="term" value="P:cobalt ion transport"/>
    <property type="evidence" value="ECO:0007669"/>
    <property type="project" value="UniProtKB-KW"/>
</dbReference>
<organism evidence="12 13">
    <name type="scientific">Xenorhabdus beddingii</name>
    <dbReference type="NCBI Taxonomy" id="40578"/>
    <lineage>
        <taxon>Bacteria</taxon>
        <taxon>Pseudomonadati</taxon>
        <taxon>Pseudomonadota</taxon>
        <taxon>Gammaproteobacteria</taxon>
        <taxon>Enterobacterales</taxon>
        <taxon>Morganellaceae</taxon>
        <taxon>Xenorhabdus</taxon>
    </lineage>
</organism>
<keyword evidence="8" id="KW-1278">Translocase</keyword>
<dbReference type="InterPro" id="IPR017871">
    <property type="entry name" value="ABC_transporter-like_CS"/>
</dbReference>
<dbReference type="RefSeq" id="WP_086112313.1">
    <property type="nucleotide sequence ID" value="NZ_CAWNHF010000002.1"/>
</dbReference>
<dbReference type="AlphaFoldDB" id="A0A1Y2SNL6"/>
<evidence type="ECO:0000256" key="8">
    <source>
        <dbReference type="ARBA" id="ARBA00022967"/>
    </source>
</evidence>
<keyword evidence="4 10" id="KW-0813">Transport</keyword>
<dbReference type="InterPro" id="IPR003439">
    <property type="entry name" value="ABC_transporter-like_ATP-bd"/>
</dbReference>
<dbReference type="GO" id="GO:0042626">
    <property type="term" value="F:ATPase-coupled transmembrane transporter activity"/>
    <property type="evidence" value="ECO:0007669"/>
    <property type="project" value="TreeGrafter"/>
</dbReference>
<sequence>MLATRALSFSYQDQPILKDLTLDFSRYQVTGIIGANGCGKSTLLMTLSGILRPQQGAVWWDHARLDYSKKGLMALRQRVVTVFQDPDQQIFYTDIESDLAFSLRNLGVDEAEIQRRIEYALTLVDAHPFRNKPIQYLSFGQKKRVAIAGALVMDFDYLLLDEPTAGLDPAGRRQMLDIIGMIAAKGKRIVISSHDIDLIYQICGGVYVLADGQMISSGKPEVVLRQKTQLEQAGLTQPWLVKVHCEAGLPLCKTEQELFTVLRRNFYGIGENNNDIIVDDSGNGV</sequence>
<keyword evidence="7 10" id="KW-0067">ATP-binding</keyword>
<evidence type="ECO:0000256" key="1">
    <source>
        <dbReference type="ARBA" id="ARBA00004202"/>
    </source>
</evidence>
<evidence type="ECO:0000256" key="6">
    <source>
        <dbReference type="ARBA" id="ARBA00022741"/>
    </source>
</evidence>
<evidence type="ECO:0000256" key="7">
    <source>
        <dbReference type="ARBA" id="ARBA00022840"/>
    </source>
</evidence>
<dbReference type="InterPro" id="IPR015856">
    <property type="entry name" value="ABC_transpr_CbiO/EcfA_su"/>
</dbReference>
<evidence type="ECO:0000256" key="10">
    <source>
        <dbReference type="RuleBase" id="RU364103"/>
    </source>
</evidence>
<dbReference type="PROSITE" id="PS50893">
    <property type="entry name" value="ABC_TRANSPORTER_2"/>
    <property type="match status" value="1"/>
</dbReference>
<evidence type="ECO:0000259" key="11">
    <source>
        <dbReference type="PROSITE" id="PS50893"/>
    </source>
</evidence>
<dbReference type="GO" id="GO:0005524">
    <property type="term" value="F:ATP binding"/>
    <property type="evidence" value="ECO:0007669"/>
    <property type="project" value="UniProtKB-UniRule"/>
</dbReference>
<evidence type="ECO:0000313" key="12">
    <source>
        <dbReference type="EMBL" id="OTA20298.1"/>
    </source>
</evidence>
<evidence type="ECO:0000313" key="13">
    <source>
        <dbReference type="Proteomes" id="UP000194204"/>
    </source>
</evidence>
<dbReference type="GO" id="GO:0043190">
    <property type="term" value="C:ATP-binding cassette (ABC) transporter complex"/>
    <property type="evidence" value="ECO:0007669"/>
    <property type="project" value="TreeGrafter"/>
</dbReference>
<dbReference type="NCBIfam" id="TIGR01166">
    <property type="entry name" value="cbiO"/>
    <property type="match status" value="1"/>
</dbReference>
<dbReference type="PANTHER" id="PTHR43553:SF24">
    <property type="entry name" value="ENERGY-COUPLING FACTOR TRANSPORTER ATP-BINDING PROTEIN ECFA1"/>
    <property type="match status" value="1"/>
</dbReference>
<dbReference type="OrthoDB" id="5292475at2"/>
<dbReference type="PANTHER" id="PTHR43553">
    <property type="entry name" value="HEAVY METAL TRANSPORTER"/>
    <property type="match status" value="1"/>
</dbReference>
<comment type="function">
    <text evidence="10">Part of an ABC transporter complex. Responsible for energy coupling to the transport system.</text>
</comment>
<evidence type="ECO:0000256" key="3">
    <source>
        <dbReference type="ARBA" id="ARBA00022426"/>
    </source>
</evidence>
<dbReference type="Gene3D" id="3.40.50.300">
    <property type="entry name" value="P-loop containing nucleotide triphosphate hydrolases"/>
    <property type="match status" value="1"/>
</dbReference>
<comment type="subcellular location">
    <subcellularLocation>
        <location evidence="1 10">Cell membrane</location>
        <topology evidence="1 10">Peripheral membrane protein</topology>
    </subcellularLocation>
</comment>